<name>A0AAW1VPK6_RUBAR</name>
<comment type="caution">
    <text evidence="1">The sequence shown here is derived from an EMBL/GenBank/DDBJ whole genome shotgun (WGS) entry which is preliminary data.</text>
</comment>
<dbReference type="PANTHER" id="PTHR36337">
    <property type="entry name" value="OBSCURIN-LIKE PROTEIN"/>
    <property type="match status" value="1"/>
</dbReference>
<accession>A0AAW1VPK6</accession>
<dbReference type="PANTHER" id="PTHR36337:SF1">
    <property type="entry name" value="OBSCURIN-LIKE PROTEIN"/>
    <property type="match status" value="1"/>
</dbReference>
<reference evidence="1 2" key="1">
    <citation type="journal article" date="2023" name="G3 (Bethesda)">
        <title>A chromosome-length genome assembly and annotation of blackberry (Rubus argutus, cv. 'Hillquist').</title>
        <authorList>
            <person name="Bruna T."/>
            <person name="Aryal R."/>
            <person name="Dudchenko O."/>
            <person name="Sargent D.J."/>
            <person name="Mead D."/>
            <person name="Buti M."/>
            <person name="Cavallini A."/>
            <person name="Hytonen T."/>
            <person name="Andres J."/>
            <person name="Pham M."/>
            <person name="Weisz D."/>
            <person name="Mascagni F."/>
            <person name="Usai G."/>
            <person name="Natali L."/>
            <person name="Bassil N."/>
            <person name="Fernandez G.E."/>
            <person name="Lomsadze A."/>
            <person name="Armour M."/>
            <person name="Olukolu B."/>
            <person name="Poorten T."/>
            <person name="Britton C."/>
            <person name="Davik J."/>
            <person name="Ashrafi H."/>
            <person name="Aiden E.L."/>
            <person name="Borodovsky M."/>
            <person name="Worthington M."/>
        </authorList>
    </citation>
    <scope>NUCLEOTIDE SEQUENCE [LARGE SCALE GENOMIC DNA]</scope>
    <source>
        <strain evidence="1">PI 553951</strain>
    </source>
</reference>
<dbReference type="AlphaFoldDB" id="A0AAW1VPK6"/>
<dbReference type="EMBL" id="JBEDUW010000079">
    <property type="protein sequence ID" value="KAK9906195.1"/>
    <property type="molecule type" value="Genomic_DNA"/>
</dbReference>
<evidence type="ECO:0000313" key="2">
    <source>
        <dbReference type="Proteomes" id="UP001457282"/>
    </source>
</evidence>
<dbReference type="Proteomes" id="UP001457282">
    <property type="component" value="Unassembled WGS sequence"/>
</dbReference>
<keyword evidence="2" id="KW-1185">Reference proteome</keyword>
<proteinExistence type="predicted"/>
<organism evidence="1 2">
    <name type="scientific">Rubus argutus</name>
    <name type="common">Southern blackberry</name>
    <dbReference type="NCBI Taxonomy" id="59490"/>
    <lineage>
        <taxon>Eukaryota</taxon>
        <taxon>Viridiplantae</taxon>
        <taxon>Streptophyta</taxon>
        <taxon>Embryophyta</taxon>
        <taxon>Tracheophyta</taxon>
        <taxon>Spermatophyta</taxon>
        <taxon>Magnoliopsida</taxon>
        <taxon>eudicotyledons</taxon>
        <taxon>Gunneridae</taxon>
        <taxon>Pentapetalae</taxon>
        <taxon>rosids</taxon>
        <taxon>fabids</taxon>
        <taxon>Rosales</taxon>
        <taxon>Rosaceae</taxon>
        <taxon>Rosoideae</taxon>
        <taxon>Rosoideae incertae sedis</taxon>
        <taxon>Rubus</taxon>
    </lineage>
</organism>
<protein>
    <submittedName>
        <fullName evidence="1">Uncharacterized protein</fullName>
    </submittedName>
</protein>
<evidence type="ECO:0000313" key="1">
    <source>
        <dbReference type="EMBL" id="KAK9906195.1"/>
    </source>
</evidence>
<gene>
    <name evidence="1" type="ORF">M0R45_002739</name>
</gene>
<sequence length="175" mass="19941">MAVSAILRINEVKEHLESITFKEAGAITGVFCNQYVSVDEKSQYIVENLIWDYCQRIYMEHRQVALVLRGKEDELLGDVEKIAESAFLMVVLFALAVTKHKLNSKFNSETQMDISESDSACVSFVKSMPTYVDLTHGPDFSFLRKMEYVWSSDEVQTARIPVLLTSHSNLHWTPA</sequence>